<evidence type="ECO:0000313" key="1">
    <source>
        <dbReference type="EMBL" id="KAI0061385.1"/>
    </source>
</evidence>
<reference evidence="1" key="2">
    <citation type="journal article" date="2022" name="New Phytol.">
        <title>Evolutionary transition to the ectomycorrhizal habit in the genomes of a hyperdiverse lineage of mushroom-forming fungi.</title>
        <authorList>
            <person name="Looney B."/>
            <person name="Miyauchi S."/>
            <person name="Morin E."/>
            <person name="Drula E."/>
            <person name="Courty P.E."/>
            <person name="Kohler A."/>
            <person name="Kuo A."/>
            <person name="LaButti K."/>
            <person name="Pangilinan J."/>
            <person name="Lipzen A."/>
            <person name="Riley R."/>
            <person name="Andreopoulos W."/>
            <person name="He G."/>
            <person name="Johnson J."/>
            <person name="Nolan M."/>
            <person name="Tritt A."/>
            <person name="Barry K.W."/>
            <person name="Grigoriev I.V."/>
            <person name="Nagy L.G."/>
            <person name="Hibbett D."/>
            <person name="Henrissat B."/>
            <person name="Matheny P.B."/>
            <person name="Labbe J."/>
            <person name="Martin F.M."/>
        </authorList>
    </citation>
    <scope>NUCLEOTIDE SEQUENCE</scope>
    <source>
        <strain evidence="1">HHB10654</strain>
    </source>
</reference>
<evidence type="ECO:0000313" key="2">
    <source>
        <dbReference type="Proteomes" id="UP000814140"/>
    </source>
</evidence>
<keyword evidence="2" id="KW-1185">Reference proteome</keyword>
<comment type="caution">
    <text evidence="1">The sequence shown here is derived from an EMBL/GenBank/DDBJ whole genome shotgun (WGS) entry which is preliminary data.</text>
</comment>
<name>A0ACB8SY66_9AGAM</name>
<accession>A0ACB8SY66</accession>
<organism evidence="1 2">
    <name type="scientific">Artomyces pyxidatus</name>
    <dbReference type="NCBI Taxonomy" id="48021"/>
    <lineage>
        <taxon>Eukaryota</taxon>
        <taxon>Fungi</taxon>
        <taxon>Dikarya</taxon>
        <taxon>Basidiomycota</taxon>
        <taxon>Agaricomycotina</taxon>
        <taxon>Agaricomycetes</taxon>
        <taxon>Russulales</taxon>
        <taxon>Auriscalpiaceae</taxon>
        <taxon>Artomyces</taxon>
    </lineage>
</organism>
<dbReference type="EMBL" id="MU277213">
    <property type="protein sequence ID" value="KAI0061385.1"/>
    <property type="molecule type" value="Genomic_DNA"/>
</dbReference>
<protein>
    <submittedName>
        <fullName evidence="1">Uncharacterized protein</fullName>
    </submittedName>
</protein>
<gene>
    <name evidence="1" type="ORF">BV25DRAFT_1839135</name>
</gene>
<reference evidence="1" key="1">
    <citation type="submission" date="2021-03" db="EMBL/GenBank/DDBJ databases">
        <authorList>
            <consortium name="DOE Joint Genome Institute"/>
            <person name="Ahrendt S."/>
            <person name="Looney B.P."/>
            <person name="Miyauchi S."/>
            <person name="Morin E."/>
            <person name="Drula E."/>
            <person name="Courty P.E."/>
            <person name="Chicoki N."/>
            <person name="Fauchery L."/>
            <person name="Kohler A."/>
            <person name="Kuo A."/>
            <person name="Labutti K."/>
            <person name="Pangilinan J."/>
            <person name="Lipzen A."/>
            <person name="Riley R."/>
            <person name="Andreopoulos W."/>
            <person name="He G."/>
            <person name="Johnson J."/>
            <person name="Barry K.W."/>
            <person name="Grigoriev I.V."/>
            <person name="Nagy L."/>
            <person name="Hibbett D."/>
            <person name="Henrissat B."/>
            <person name="Matheny P.B."/>
            <person name="Labbe J."/>
            <person name="Martin F."/>
        </authorList>
    </citation>
    <scope>NUCLEOTIDE SEQUENCE</scope>
    <source>
        <strain evidence="1">HHB10654</strain>
    </source>
</reference>
<sequence>MGFAGRVHAEAGLTALASACARATACMASQVGDMFMRQRGTLPVGLSSKCCWMCYRLALKLFILKDASPGVQIPPPVNANTTLHLPGTHGIITQWDPPAFGIPDDVLWSLLHELQIEAVDWAPTAASDDEHHQESPRSVVSEVPDDCDIAGGLFKRILRRQMLASLPASR</sequence>
<proteinExistence type="predicted"/>
<dbReference type="Proteomes" id="UP000814140">
    <property type="component" value="Unassembled WGS sequence"/>
</dbReference>